<evidence type="ECO:0008006" key="3">
    <source>
        <dbReference type="Google" id="ProtNLM"/>
    </source>
</evidence>
<comment type="caution">
    <text evidence="1">The sequence shown here is derived from an EMBL/GenBank/DDBJ whole genome shotgun (WGS) entry which is preliminary data.</text>
</comment>
<keyword evidence="2" id="KW-1185">Reference proteome</keyword>
<accession>A0A939IHZ7</accession>
<protein>
    <recommendedName>
        <fullName evidence="3">DUF4829 domain-containing protein</fullName>
    </recommendedName>
</protein>
<dbReference type="RefSeq" id="WP_206581338.1">
    <property type="nucleotide sequence ID" value="NZ_JAFJZZ010000001.1"/>
</dbReference>
<dbReference type="EMBL" id="JAFJZZ010000001">
    <property type="protein sequence ID" value="MBN7772541.1"/>
    <property type="molecule type" value="Genomic_DNA"/>
</dbReference>
<organism evidence="1 2">
    <name type="scientific">Clostridium aminobutyricum</name>
    <dbReference type="NCBI Taxonomy" id="33953"/>
    <lineage>
        <taxon>Bacteria</taxon>
        <taxon>Bacillati</taxon>
        <taxon>Bacillota</taxon>
        <taxon>Clostridia</taxon>
        <taxon>Eubacteriales</taxon>
        <taxon>Clostridiaceae</taxon>
        <taxon>Clostridium</taxon>
    </lineage>
</organism>
<evidence type="ECO:0000313" key="1">
    <source>
        <dbReference type="EMBL" id="MBN7772541.1"/>
    </source>
</evidence>
<evidence type="ECO:0000313" key="2">
    <source>
        <dbReference type="Proteomes" id="UP000664545"/>
    </source>
</evidence>
<dbReference type="AlphaFoldDB" id="A0A939IHZ7"/>
<proteinExistence type="predicted"/>
<gene>
    <name evidence="1" type="ORF">JYB65_04130</name>
</gene>
<sequence length="150" mass="17276">MKKYSSLVVIMALLIIIISVFSGFADPSVSGDSNVEQLLQQRTSILQKAFYNQISKEKAEEALEKIETYPLITKDIEELRDWDNTEIDVVNSMKFLDIKQEKNLLEYSTYKVKILWEMSGLDKDYTMEGNYNIVLKKSDGLYKISCLNAI</sequence>
<name>A0A939IHZ7_CLOAM</name>
<dbReference type="Proteomes" id="UP000664545">
    <property type="component" value="Unassembled WGS sequence"/>
</dbReference>
<reference evidence="1" key="1">
    <citation type="submission" date="2021-02" db="EMBL/GenBank/DDBJ databases">
        <title>Abyssanaerobacter marinus gen.nov., sp., nov, anaerobic bacterium isolated from the Onnuri vent field of Indian Ocean and suggestion of Mogibacteriaceae fam. nov., and proposal of reclassification of ambiguous this family's genus member.</title>
        <authorList>
            <person name="Kim Y.J."/>
            <person name="Yang J.-A."/>
        </authorList>
    </citation>
    <scope>NUCLEOTIDE SEQUENCE</scope>
    <source>
        <strain evidence="1">DSM 2634</strain>
    </source>
</reference>